<dbReference type="SUPFAM" id="SSF81333">
    <property type="entry name" value="F1F0 ATP synthase subunit C"/>
    <property type="match status" value="1"/>
</dbReference>
<evidence type="ECO:0000256" key="3">
    <source>
        <dbReference type="ARBA" id="ARBA00022448"/>
    </source>
</evidence>
<dbReference type="Proteomes" id="UP000094043">
    <property type="component" value="Chromosome 8"/>
</dbReference>
<reference evidence="10" key="3">
    <citation type="submission" date="2024-01" db="EMBL/GenBank/DDBJ databases">
        <authorList>
            <person name="Coelho M.A."/>
            <person name="David-Palma M."/>
            <person name="Shea T."/>
            <person name="Sun S."/>
            <person name="Cuomo C.A."/>
            <person name="Heitman J."/>
        </authorList>
    </citation>
    <scope>NUCLEOTIDE SEQUENCE</scope>
    <source>
        <strain evidence="10">CBS 7841</strain>
    </source>
</reference>
<dbReference type="AlphaFoldDB" id="A0AAJ8M4R9"/>
<dbReference type="InterPro" id="IPR035921">
    <property type="entry name" value="F/V-ATP_Csub_sf"/>
</dbReference>
<evidence type="ECO:0000256" key="5">
    <source>
        <dbReference type="ARBA" id="ARBA00022989"/>
    </source>
</evidence>
<evidence type="ECO:0000259" key="9">
    <source>
        <dbReference type="Pfam" id="PF00137"/>
    </source>
</evidence>
<protein>
    <recommendedName>
        <fullName evidence="9">V-ATPase proteolipid subunit C-like domain-containing protein</fullName>
    </recommendedName>
</protein>
<dbReference type="Gene3D" id="1.20.120.610">
    <property type="entry name" value="lithium bound rotor ring of v- atpase"/>
    <property type="match status" value="1"/>
</dbReference>
<feature type="domain" description="V-ATPase proteolipid subunit C-like" evidence="9">
    <location>
        <begin position="47"/>
        <end position="90"/>
    </location>
</feature>
<keyword evidence="6" id="KW-0406">Ion transport</keyword>
<comment type="similarity">
    <text evidence="2">Belongs to the V-ATPase proteolipid subunit family.</text>
</comment>
<evidence type="ECO:0000313" key="11">
    <source>
        <dbReference type="Proteomes" id="UP000094043"/>
    </source>
</evidence>
<evidence type="ECO:0000256" key="6">
    <source>
        <dbReference type="ARBA" id="ARBA00023065"/>
    </source>
</evidence>
<name>A0AAJ8M4R9_9TREE</name>
<dbReference type="KEGG" id="cdep:91090430"/>
<evidence type="ECO:0000256" key="7">
    <source>
        <dbReference type="ARBA" id="ARBA00023136"/>
    </source>
</evidence>
<keyword evidence="5 8" id="KW-1133">Transmembrane helix</keyword>
<gene>
    <name evidence="10" type="ORF">L203_106222</name>
</gene>
<feature type="transmembrane region" description="Helical" evidence="8">
    <location>
        <begin position="43"/>
        <end position="72"/>
    </location>
</feature>
<evidence type="ECO:0000256" key="4">
    <source>
        <dbReference type="ARBA" id="ARBA00022692"/>
    </source>
</evidence>
<keyword evidence="11" id="KW-1185">Reference proteome</keyword>
<dbReference type="EMBL" id="CP143791">
    <property type="protein sequence ID" value="WVN90977.1"/>
    <property type="molecule type" value="Genomic_DNA"/>
</dbReference>
<accession>A0AAJ8M4R9</accession>
<keyword evidence="7 8" id="KW-0472">Membrane</keyword>
<dbReference type="GO" id="GO:0033177">
    <property type="term" value="C:proton-transporting two-sector ATPase complex, proton-transporting domain"/>
    <property type="evidence" value="ECO:0007669"/>
    <property type="project" value="InterPro"/>
</dbReference>
<evidence type="ECO:0000256" key="2">
    <source>
        <dbReference type="ARBA" id="ARBA00007296"/>
    </source>
</evidence>
<dbReference type="InterPro" id="IPR002379">
    <property type="entry name" value="ATPase_proteolipid_c-like_dom"/>
</dbReference>
<organism evidence="10 11">
    <name type="scientific">Cryptococcus depauperatus CBS 7841</name>
    <dbReference type="NCBI Taxonomy" id="1295531"/>
    <lineage>
        <taxon>Eukaryota</taxon>
        <taxon>Fungi</taxon>
        <taxon>Dikarya</taxon>
        <taxon>Basidiomycota</taxon>
        <taxon>Agaricomycotina</taxon>
        <taxon>Tremellomycetes</taxon>
        <taxon>Tremellales</taxon>
        <taxon>Cryptococcaceae</taxon>
        <taxon>Cryptococcus</taxon>
    </lineage>
</organism>
<dbReference type="GO" id="GO:0015078">
    <property type="term" value="F:proton transmembrane transporter activity"/>
    <property type="evidence" value="ECO:0007669"/>
    <property type="project" value="InterPro"/>
</dbReference>
<evidence type="ECO:0000256" key="1">
    <source>
        <dbReference type="ARBA" id="ARBA00004141"/>
    </source>
</evidence>
<evidence type="ECO:0000313" key="10">
    <source>
        <dbReference type="EMBL" id="WVN90977.1"/>
    </source>
</evidence>
<dbReference type="PANTHER" id="PTHR10263">
    <property type="entry name" value="V-TYPE PROTON ATPASE PROTEOLIPID SUBUNIT"/>
    <property type="match status" value="1"/>
</dbReference>
<dbReference type="RefSeq" id="XP_066071677.1">
    <property type="nucleotide sequence ID" value="XM_066215580.1"/>
</dbReference>
<sequence>MTISSLIYPSVATATLIGLYLLLTGQGEVFNVGKFLAESNPYVWALVGIALCIGLSVSGAAWGIYITGASILGGGVRAPRIRTKNLISWVLW</sequence>
<evidence type="ECO:0000256" key="8">
    <source>
        <dbReference type="SAM" id="Phobius"/>
    </source>
</evidence>
<keyword evidence="3" id="KW-0813">Transport</keyword>
<dbReference type="Pfam" id="PF00137">
    <property type="entry name" value="ATP-synt_C"/>
    <property type="match status" value="1"/>
</dbReference>
<comment type="subcellular location">
    <subcellularLocation>
        <location evidence="1">Membrane</location>
        <topology evidence="1">Multi-pass membrane protein</topology>
    </subcellularLocation>
</comment>
<dbReference type="GeneID" id="91090430"/>
<reference evidence="10" key="1">
    <citation type="submission" date="2016-06" db="EMBL/GenBank/DDBJ databases">
        <authorList>
            <person name="Cuomo C."/>
            <person name="Litvintseva A."/>
            <person name="Heitman J."/>
            <person name="Chen Y."/>
            <person name="Sun S."/>
            <person name="Springer D."/>
            <person name="Dromer F."/>
            <person name="Young S."/>
            <person name="Zeng Q."/>
            <person name="Chapman S."/>
            <person name="Gujja S."/>
            <person name="Saif S."/>
            <person name="Birren B."/>
        </authorList>
    </citation>
    <scope>NUCLEOTIDE SEQUENCE</scope>
    <source>
        <strain evidence="10">CBS 7841</strain>
    </source>
</reference>
<reference evidence="10" key="2">
    <citation type="journal article" date="2022" name="Elife">
        <title>Obligate sexual reproduction of a homothallic fungus closely related to the Cryptococcus pathogenic species complex.</title>
        <authorList>
            <person name="Passer A.R."/>
            <person name="Clancey S.A."/>
            <person name="Shea T."/>
            <person name="David-Palma M."/>
            <person name="Averette A.F."/>
            <person name="Boekhout T."/>
            <person name="Porcel B.M."/>
            <person name="Nowrousian M."/>
            <person name="Cuomo C.A."/>
            <person name="Sun S."/>
            <person name="Heitman J."/>
            <person name="Coelho M.A."/>
        </authorList>
    </citation>
    <scope>NUCLEOTIDE SEQUENCE</scope>
    <source>
        <strain evidence="10">CBS 7841</strain>
    </source>
</reference>
<feature type="transmembrane region" description="Helical" evidence="8">
    <location>
        <begin position="7"/>
        <end position="23"/>
    </location>
</feature>
<proteinExistence type="inferred from homology"/>
<keyword evidence="4 8" id="KW-0812">Transmembrane</keyword>